<evidence type="ECO:0000313" key="3">
    <source>
        <dbReference type="Proteomes" id="UP000282311"/>
    </source>
</evidence>
<feature type="region of interest" description="Disordered" evidence="1">
    <location>
        <begin position="9"/>
        <end position="28"/>
    </location>
</feature>
<evidence type="ECO:0000256" key="1">
    <source>
        <dbReference type="SAM" id="MobiDB-lite"/>
    </source>
</evidence>
<accession>A0A3B0CLR5</accession>
<evidence type="ECO:0000313" key="2">
    <source>
        <dbReference type="EMBL" id="RKN85307.1"/>
    </source>
</evidence>
<dbReference type="Proteomes" id="UP000282311">
    <property type="component" value="Unassembled WGS sequence"/>
</dbReference>
<dbReference type="AlphaFoldDB" id="A0A3B0CLR5"/>
<proteinExistence type="predicted"/>
<name>A0A3B0CLR5_9BACL</name>
<protein>
    <submittedName>
        <fullName evidence="2">Uncharacterized protein</fullName>
    </submittedName>
</protein>
<comment type="caution">
    <text evidence="2">The sequence shown here is derived from an EMBL/GenBank/DDBJ whole genome shotgun (WGS) entry which is preliminary data.</text>
</comment>
<feature type="compositionally biased region" description="Polar residues" evidence="1">
    <location>
        <begin position="12"/>
        <end position="28"/>
    </location>
</feature>
<sequence length="81" mass="9164">MFKVMVMEERACNNQQRPSGSKIGTNTEARTKRTHIFAYFEKNGASKRAASAFDGFTLIESYIRYGRAHKSDAIRKTEGSI</sequence>
<dbReference type="EMBL" id="RBAH01000005">
    <property type="protein sequence ID" value="RKN85307.1"/>
    <property type="molecule type" value="Genomic_DNA"/>
</dbReference>
<reference evidence="2 3" key="1">
    <citation type="journal article" date="2007" name="Int. J. Syst. Evol. Microbiol.">
        <title>Paenibacillus ginsengarvi sp. nov., isolated from soil from ginseng cultivation.</title>
        <authorList>
            <person name="Yoon M.H."/>
            <person name="Ten L.N."/>
            <person name="Im W.T."/>
        </authorList>
    </citation>
    <scope>NUCLEOTIDE SEQUENCE [LARGE SCALE GENOMIC DNA]</scope>
    <source>
        <strain evidence="2 3">KCTC 13059</strain>
    </source>
</reference>
<gene>
    <name evidence="2" type="ORF">D7M11_09485</name>
</gene>
<organism evidence="2 3">
    <name type="scientific">Paenibacillus ginsengarvi</name>
    <dbReference type="NCBI Taxonomy" id="400777"/>
    <lineage>
        <taxon>Bacteria</taxon>
        <taxon>Bacillati</taxon>
        <taxon>Bacillota</taxon>
        <taxon>Bacilli</taxon>
        <taxon>Bacillales</taxon>
        <taxon>Paenibacillaceae</taxon>
        <taxon>Paenibacillus</taxon>
    </lineage>
</organism>
<keyword evidence="3" id="KW-1185">Reference proteome</keyword>